<reference evidence="2" key="1">
    <citation type="submission" date="2015-10" db="EMBL/GenBank/DDBJ databases">
        <authorList>
            <person name="Lehtovirta-Morley L.E."/>
            <person name="Vieille C."/>
        </authorList>
    </citation>
    <scope>NUCLEOTIDE SEQUENCE [LARGE SCALE GENOMIC DNA]</scope>
</reference>
<keyword evidence="2" id="KW-1185">Reference proteome</keyword>
<dbReference type="EMBL" id="LN890280">
    <property type="protein sequence ID" value="CUR52049.1"/>
    <property type="molecule type" value="Genomic_DNA"/>
</dbReference>
<dbReference type="AlphaFoldDB" id="A0A128A3X6"/>
<gene>
    <name evidence="1" type="ORF">NDEV_1284</name>
</gene>
<proteinExistence type="predicted"/>
<dbReference type="Proteomes" id="UP000196239">
    <property type="component" value="Chromosome 1"/>
</dbReference>
<evidence type="ECO:0000313" key="1">
    <source>
        <dbReference type="EMBL" id="CUR52049.1"/>
    </source>
</evidence>
<evidence type="ECO:0008006" key="3">
    <source>
        <dbReference type="Google" id="ProtNLM"/>
    </source>
</evidence>
<evidence type="ECO:0000313" key="2">
    <source>
        <dbReference type="Proteomes" id="UP000196239"/>
    </source>
</evidence>
<accession>A0A128A3X6</accession>
<protein>
    <recommendedName>
        <fullName evidence="3">AbiTii domain-containing protein</fullName>
    </recommendedName>
</protein>
<sequence>MSTWPDPETQKRIDNEVWVGRMTKKINSVFHQIAEIDIEHSNFGTPSRVKVVHQDLNEIIDTFLAEDWVNKSDIPPKRNLDPEDDLSLSYQHIKSDILKIANWYGVDVLSQNITQKSPQINVQVIQSNVQDVKNVAEVINTINISDIKKDEIKKLFTELERTAKDKEMSDPKKNSKLRELFKGIVDLSLDAGIVGLRWAHENGIINRLFGSHQ</sequence>
<organism evidence="1 2">
    <name type="scientific">Nitrosotalea devaniterrae</name>
    <dbReference type="NCBI Taxonomy" id="1078905"/>
    <lineage>
        <taxon>Archaea</taxon>
        <taxon>Nitrososphaerota</taxon>
        <taxon>Nitrososphaeria</taxon>
        <taxon>Nitrosotaleales</taxon>
        <taxon>Nitrosotaleaceae</taxon>
        <taxon>Nitrosotalea</taxon>
    </lineage>
</organism>
<dbReference type="KEGG" id="ndv:NDEV_1284"/>
<name>A0A128A3X6_9ARCH</name>